<comment type="caution">
    <text evidence="6">The sequence shown here is derived from an EMBL/GenBank/DDBJ whole genome shotgun (WGS) entry which is preliminary data.</text>
</comment>
<dbReference type="Gene3D" id="1.20.1740.10">
    <property type="entry name" value="Amino acid/polyamine transporter I"/>
    <property type="match status" value="1"/>
</dbReference>
<dbReference type="GO" id="GO:0046873">
    <property type="term" value="F:metal ion transmembrane transporter activity"/>
    <property type="evidence" value="ECO:0007669"/>
    <property type="project" value="InterPro"/>
</dbReference>
<evidence type="ECO:0000256" key="1">
    <source>
        <dbReference type="ARBA" id="ARBA00004141"/>
    </source>
</evidence>
<feature type="transmembrane region" description="Helical" evidence="5">
    <location>
        <begin position="127"/>
        <end position="152"/>
    </location>
</feature>
<dbReference type="Pfam" id="PF01566">
    <property type="entry name" value="Nramp"/>
    <property type="match status" value="1"/>
</dbReference>
<feature type="transmembrane region" description="Helical" evidence="5">
    <location>
        <begin position="28"/>
        <end position="46"/>
    </location>
</feature>
<dbReference type="NCBIfam" id="NF037982">
    <property type="entry name" value="Nramp_1"/>
    <property type="match status" value="1"/>
</dbReference>
<dbReference type="EMBL" id="JABAIK010000010">
    <property type="protein sequence ID" value="NLS13577.1"/>
    <property type="molecule type" value="Genomic_DNA"/>
</dbReference>
<evidence type="ECO:0000313" key="7">
    <source>
        <dbReference type="Proteomes" id="UP000535589"/>
    </source>
</evidence>
<evidence type="ECO:0000256" key="5">
    <source>
        <dbReference type="SAM" id="Phobius"/>
    </source>
</evidence>
<gene>
    <name evidence="6" type="ORF">HGP28_11805</name>
</gene>
<feature type="transmembrane region" description="Helical" evidence="5">
    <location>
        <begin position="298"/>
        <end position="324"/>
    </location>
</feature>
<dbReference type="Proteomes" id="UP000535589">
    <property type="component" value="Unassembled WGS sequence"/>
</dbReference>
<evidence type="ECO:0000256" key="2">
    <source>
        <dbReference type="ARBA" id="ARBA00022692"/>
    </source>
</evidence>
<dbReference type="AlphaFoldDB" id="A0A7X8TS31"/>
<evidence type="ECO:0000313" key="6">
    <source>
        <dbReference type="EMBL" id="NLS13577.1"/>
    </source>
</evidence>
<feature type="transmembrane region" description="Helical" evidence="5">
    <location>
        <begin position="414"/>
        <end position="432"/>
    </location>
</feature>
<keyword evidence="3 5" id="KW-1133">Transmembrane helix</keyword>
<keyword evidence="4 5" id="KW-0472">Membrane</keyword>
<reference evidence="6 7" key="1">
    <citation type="submission" date="2020-04" db="EMBL/GenBank/DDBJ databases">
        <title>Vibrio sp. SM6, a novel species isolated from seawater.</title>
        <authorList>
            <person name="Wang X."/>
        </authorList>
    </citation>
    <scope>NUCLEOTIDE SEQUENCE [LARGE SCALE GENOMIC DNA]</scope>
    <source>
        <strain evidence="6 7">SM6</strain>
    </source>
</reference>
<protein>
    <submittedName>
        <fullName evidence="6">Nramp family divalent metal transporter</fullName>
    </submittedName>
</protein>
<feature type="transmembrane region" description="Helical" evidence="5">
    <location>
        <begin position="246"/>
        <end position="266"/>
    </location>
</feature>
<evidence type="ECO:0000256" key="4">
    <source>
        <dbReference type="ARBA" id="ARBA00023136"/>
    </source>
</evidence>
<sequence>MNPLSESQPSPTFDATPQRSWRQVLHSMGPGIMMAAAAVGGSHLVASTQAGAIYGYQLALLILLVNLFKYPFFRAGVQYTMGTGDSLVEGYAKLGKPYLWLFALLCAFSAVVNTAALLMFSASLLGYFLPFTLAPLTLAFIVMAICLAILLAGHYKALDKLSKGIMIVLTLATVLAVVMAMGNPAQPTADFVAPSPWNLAAIGFIVVTMGWMPAPIEVSSLTSMWLKSQRRYQNVTPRSAMFDFNVGYIGTAVLALVFLALGALVLHGTDVELARSGVGFSHQLVGLYATTIGEWSRYLIAIIAFFCIFGSTITVLDGYARVVAESQRLIFQSNDKPAKKFNPQWNTAWMLIIAIGSLAIIAFLASALLPMLDFAMIMAFVTTPIFALLNYILVTRTKLPQELALSRRQNILSIVGLIYLFGFLALFIWWKWLM</sequence>
<feature type="transmembrane region" description="Helical" evidence="5">
    <location>
        <begin position="374"/>
        <end position="393"/>
    </location>
</feature>
<name>A0A7X8TS31_9VIBR</name>
<keyword evidence="2 5" id="KW-0812">Transmembrane</keyword>
<feature type="transmembrane region" description="Helical" evidence="5">
    <location>
        <begin position="202"/>
        <end position="226"/>
    </location>
</feature>
<organism evidence="6 7">
    <name type="scientific">Vibrio agarilyticus</name>
    <dbReference type="NCBI Taxonomy" id="2726741"/>
    <lineage>
        <taxon>Bacteria</taxon>
        <taxon>Pseudomonadati</taxon>
        <taxon>Pseudomonadota</taxon>
        <taxon>Gammaproteobacteria</taxon>
        <taxon>Vibrionales</taxon>
        <taxon>Vibrionaceae</taxon>
        <taxon>Vibrio</taxon>
    </lineage>
</organism>
<feature type="transmembrane region" description="Helical" evidence="5">
    <location>
        <begin position="52"/>
        <end position="72"/>
    </location>
</feature>
<proteinExistence type="predicted"/>
<dbReference type="GO" id="GO:0016020">
    <property type="term" value="C:membrane"/>
    <property type="evidence" value="ECO:0007669"/>
    <property type="project" value="UniProtKB-SubCell"/>
</dbReference>
<feature type="transmembrane region" description="Helical" evidence="5">
    <location>
        <begin position="164"/>
        <end position="182"/>
    </location>
</feature>
<evidence type="ECO:0000256" key="3">
    <source>
        <dbReference type="ARBA" id="ARBA00022989"/>
    </source>
</evidence>
<dbReference type="InterPro" id="IPR001046">
    <property type="entry name" value="NRAMP_fam"/>
</dbReference>
<comment type="subcellular location">
    <subcellularLocation>
        <location evidence="1">Membrane</location>
        <topology evidence="1">Multi-pass membrane protein</topology>
    </subcellularLocation>
</comment>
<keyword evidence="7" id="KW-1185">Reference proteome</keyword>
<feature type="transmembrane region" description="Helical" evidence="5">
    <location>
        <begin position="98"/>
        <end position="121"/>
    </location>
</feature>
<feature type="transmembrane region" description="Helical" evidence="5">
    <location>
        <begin position="345"/>
        <end position="368"/>
    </location>
</feature>
<accession>A0A7X8TS31</accession>